<dbReference type="OrthoDB" id="63188at2"/>
<dbReference type="EMBL" id="RJKE01000001">
    <property type="protein sequence ID" value="ROO91009.1"/>
    <property type="molecule type" value="Genomic_DNA"/>
</dbReference>
<keyword evidence="5" id="KW-0046">Antibiotic resistance</keyword>
<evidence type="ECO:0000256" key="4">
    <source>
        <dbReference type="ARBA" id="ARBA00023136"/>
    </source>
</evidence>
<dbReference type="RefSeq" id="WP_123669886.1">
    <property type="nucleotide sequence ID" value="NZ_RJKE01000001.1"/>
</dbReference>
<evidence type="ECO:0000313" key="8">
    <source>
        <dbReference type="EMBL" id="ROO91009.1"/>
    </source>
</evidence>
<protein>
    <submittedName>
        <fullName evidence="8">ABC-2 type transport system permease protein</fullName>
    </submittedName>
</protein>
<dbReference type="InterPro" id="IPR051784">
    <property type="entry name" value="Nod_factor_ABC_transporter"/>
</dbReference>
<feature type="transmembrane region" description="Helical" evidence="6">
    <location>
        <begin position="219"/>
        <end position="240"/>
    </location>
</feature>
<comment type="subcellular location">
    <subcellularLocation>
        <location evidence="1">Membrane</location>
        <topology evidence="1">Multi-pass membrane protein</topology>
    </subcellularLocation>
</comment>
<dbReference type="GO" id="GO:0046677">
    <property type="term" value="P:response to antibiotic"/>
    <property type="evidence" value="ECO:0007669"/>
    <property type="project" value="UniProtKB-KW"/>
</dbReference>
<keyword evidence="4 6" id="KW-0472">Membrane</keyword>
<dbReference type="PANTHER" id="PTHR43229:SF2">
    <property type="entry name" value="NODULATION PROTEIN J"/>
    <property type="match status" value="1"/>
</dbReference>
<dbReference type="Pfam" id="PF12698">
    <property type="entry name" value="ABC2_membrane_3"/>
    <property type="match status" value="1"/>
</dbReference>
<dbReference type="GO" id="GO:0043190">
    <property type="term" value="C:ATP-binding cassette (ABC) transporter complex"/>
    <property type="evidence" value="ECO:0007669"/>
    <property type="project" value="InterPro"/>
</dbReference>
<dbReference type="AlphaFoldDB" id="A0A3N1DBX2"/>
<proteinExistence type="predicted"/>
<organism evidence="8 9">
    <name type="scientific">Actinocorallia herbida</name>
    <dbReference type="NCBI Taxonomy" id="58109"/>
    <lineage>
        <taxon>Bacteria</taxon>
        <taxon>Bacillati</taxon>
        <taxon>Actinomycetota</taxon>
        <taxon>Actinomycetes</taxon>
        <taxon>Streptosporangiales</taxon>
        <taxon>Thermomonosporaceae</taxon>
        <taxon>Actinocorallia</taxon>
    </lineage>
</organism>
<accession>A0A3N1DBX2</accession>
<comment type="caution">
    <text evidence="8">The sequence shown here is derived from an EMBL/GenBank/DDBJ whole genome shotgun (WGS) entry which is preliminary data.</text>
</comment>
<keyword evidence="9" id="KW-1185">Reference proteome</keyword>
<evidence type="ECO:0000256" key="3">
    <source>
        <dbReference type="ARBA" id="ARBA00022989"/>
    </source>
</evidence>
<feature type="domain" description="ABC-2 type transporter transmembrane" evidence="7">
    <location>
        <begin position="43"/>
        <end position="237"/>
    </location>
</feature>
<dbReference type="PIRSF" id="PIRSF006648">
    <property type="entry name" value="DrrB"/>
    <property type="match status" value="1"/>
</dbReference>
<dbReference type="InterPro" id="IPR000412">
    <property type="entry name" value="ABC_2_transport"/>
</dbReference>
<gene>
    <name evidence="8" type="ORF">EDD29_8751</name>
</gene>
<evidence type="ECO:0000256" key="6">
    <source>
        <dbReference type="SAM" id="Phobius"/>
    </source>
</evidence>
<evidence type="ECO:0000256" key="2">
    <source>
        <dbReference type="ARBA" id="ARBA00022692"/>
    </source>
</evidence>
<evidence type="ECO:0000313" key="9">
    <source>
        <dbReference type="Proteomes" id="UP000272400"/>
    </source>
</evidence>
<evidence type="ECO:0000259" key="7">
    <source>
        <dbReference type="Pfam" id="PF12698"/>
    </source>
</evidence>
<evidence type="ECO:0000256" key="5">
    <source>
        <dbReference type="ARBA" id="ARBA00023251"/>
    </source>
</evidence>
<sequence length="247" mass="26305">MLSYLRLEIVRALRDRRFLFFTLAFPVLLFLLLSSVYGGDGQTDDATGLTAALYMMVAFGSYGAIGAALNSTGPRLALELRGGWLRQLRLTPLAAWKVITVRILTALVVSLPSLALVGLAAAVFQDVRLPALRWAVLLVVLALGTLPFAALGVLIGTAVKADLAQPVTLMLYTLMAIVGGLWLPVSQLPDFLQDVAPWTPANRMGRLGWDLVAGHAPDAATLGVLAGWTVLLGALAIVAYRRTTVSA</sequence>
<keyword evidence="3 6" id="KW-1133">Transmembrane helix</keyword>
<feature type="transmembrane region" description="Helical" evidence="6">
    <location>
        <begin position="99"/>
        <end position="125"/>
    </location>
</feature>
<dbReference type="InterPro" id="IPR013525">
    <property type="entry name" value="ABC2_TM"/>
</dbReference>
<dbReference type="PANTHER" id="PTHR43229">
    <property type="entry name" value="NODULATION PROTEIN J"/>
    <property type="match status" value="1"/>
</dbReference>
<dbReference type="GO" id="GO:0140359">
    <property type="term" value="F:ABC-type transporter activity"/>
    <property type="evidence" value="ECO:0007669"/>
    <property type="project" value="InterPro"/>
</dbReference>
<reference evidence="8 9" key="1">
    <citation type="submission" date="2018-11" db="EMBL/GenBank/DDBJ databases">
        <title>Sequencing the genomes of 1000 actinobacteria strains.</title>
        <authorList>
            <person name="Klenk H.-P."/>
        </authorList>
    </citation>
    <scope>NUCLEOTIDE SEQUENCE [LARGE SCALE GENOMIC DNA]</scope>
    <source>
        <strain evidence="8 9">DSM 44254</strain>
    </source>
</reference>
<evidence type="ECO:0000256" key="1">
    <source>
        <dbReference type="ARBA" id="ARBA00004141"/>
    </source>
</evidence>
<dbReference type="Proteomes" id="UP000272400">
    <property type="component" value="Unassembled WGS sequence"/>
</dbReference>
<feature type="transmembrane region" description="Helical" evidence="6">
    <location>
        <begin position="167"/>
        <end position="185"/>
    </location>
</feature>
<keyword evidence="2 6" id="KW-0812">Transmembrane</keyword>
<feature type="transmembrane region" description="Helical" evidence="6">
    <location>
        <begin position="54"/>
        <end position="78"/>
    </location>
</feature>
<name>A0A3N1DBX2_9ACTN</name>
<feature type="transmembrane region" description="Helical" evidence="6">
    <location>
        <begin position="131"/>
        <end position="155"/>
    </location>
</feature>